<dbReference type="RefSeq" id="WP_278491018.1">
    <property type="nucleotide sequence ID" value="NZ_CAJZDG010000005.1"/>
</dbReference>
<evidence type="ECO:0000313" key="1">
    <source>
        <dbReference type="EMBL" id="MBF1447615.1"/>
    </source>
</evidence>
<dbReference type="Gene3D" id="3.40.1580.10">
    <property type="entry name" value="SMI1/KNR4-like"/>
    <property type="match status" value="1"/>
</dbReference>
<dbReference type="AlphaFoldDB" id="A0A9D5WWK9"/>
<reference evidence="1" key="1">
    <citation type="submission" date="2020-04" db="EMBL/GenBank/DDBJ databases">
        <title>Deep metagenomics examines the oral microbiome during advanced dental caries in children, revealing novel taxa and co-occurrences with host molecules.</title>
        <authorList>
            <person name="Baker J.L."/>
            <person name="Morton J.T."/>
            <person name="Dinis M."/>
            <person name="Alvarez R."/>
            <person name="Tran N.C."/>
            <person name="Knight R."/>
            <person name="Edlund A."/>
        </authorList>
    </citation>
    <scope>NUCLEOTIDE SEQUENCE</scope>
    <source>
        <strain evidence="1">JCVI_32_bin.50</strain>
    </source>
</reference>
<dbReference type="SUPFAM" id="SSF160631">
    <property type="entry name" value="SMI1/KNR4-like"/>
    <property type="match status" value="1"/>
</dbReference>
<organism evidence="1 2">
    <name type="scientific">Prevotella nigrescens</name>
    <dbReference type="NCBI Taxonomy" id="28133"/>
    <lineage>
        <taxon>Bacteria</taxon>
        <taxon>Pseudomonadati</taxon>
        <taxon>Bacteroidota</taxon>
        <taxon>Bacteroidia</taxon>
        <taxon>Bacteroidales</taxon>
        <taxon>Prevotellaceae</taxon>
        <taxon>Prevotella</taxon>
    </lineage>
</organism>
<accession>A0A9D5WWK9</accession>
<proteinExistence type="predicted"/>
<dbReference type="InterPro" id="IPR037883">
    <property type="entry name" value="Knr4/Smi1-like_sf"/>
</dbReference>
<protein>
    <recommendedName>
        <fullName evidence="3">SMI1/KNR4 family protein</fullName>
    </recommendedName>
</protein>
<sequence>MKQTIIKKLSVFSNENPTLLSSIATNKQIENAKKILRVTMNEDYKEFILNFGGSYAGMAKNTLLQSHNACKYSSSQEL</sequence>
<comment type="caution">
    <text evidence="1">The sequence shown here is derived from an EMBL/GenBank/DDBJ whole genome shotgun (WGS) entry which is preliminary data.</text>
</comment>
<name>A0A9D5WWK9_9BACT</name>
<dbReference type="Proteomes" id="UP000787419">
    <property type="component" value="Unassembled WGS sequence"/>
</dbReference>
<gene>
    <name evidence="1" type="ORF">HXN55_09580</name>
</gene>
<dbReference type="EMBL" id="JABZTM010000122">
    <property type="protein sequence ID" value="MBF1447615.1"/>
    <property type="molecule type" value="Genomic_DNA"/>
</dbReference>
<evidence type="ECO:0000313" key="2">
    <source>
        <dbReference type="Proteomes" id="UP000787419"/>
    </source>
</evidence>
<evidence type="ECO:0008006" key="3">
    <source>
        <dbReference type="Google" id="ProtNLM"/>
    </source>
</evidence>